<dbReference type="AlphaFoldDB" id="A0A3E4EC20"/>
<gene>
    <name evidence="3" type="ORF">DW038_12245</name>
    <name evidence="2" type="ORF">DXB99_14590</name>
    <name evidence="1" type="ORF">DXD95_07365</name>
</gene>
<evidence type="ECO:0000313" key="2">
    <source>
        <dbReference type="EMBL" id="RGM68592.1"/>
    </source>
</evidence>
<dbReference type="EMBL" id="QSTP01000020">
    <property type="protein sequence ID" value="RGM68592.1"/>
    <property type="molecule type" value="Genomic_DNA"/>
</dbReference>
<dbReference type="Proteomes" id="UP000260642">
    <property type="component" value="Unassembled WGS sequence"/>
</dbReference>
<evidence type="ECO:0000313" key="5">
    <source>
        <dbReference type="Proteomes" id="UP000260758"/>
    </source>
</evidence>
<evidence type="ECO:0000313" key="3">
    <source>
        <dbReference type="EMBL" id="RHL02800.1"/>
    </source>
</evidence>
<sequence length="61" mass="7157">MIKGADTLTKKKPAQYIVEREFLCKFSVEELLIRIVKSHIKNAYQEGKTFENHGKKPYFIV</sequence>
<protein>
    <submittedName>
        <fullName evidence="1">Uncharacterized protein</fullName>
    </submittedName>
</protein>
<dbReference type="EMBL" id="QROF01000011">
    <property type="protein sequence ID" value="RHL02800.1"/>
    <property type="molecule type" value="Genomic_DNA"/>
</dbReference>
<reference evidence="4 5" key="1">
    <citation type="submission" date="2018-08" db="EMBL/GenBank/DDBJ databases">
        <title>A genome reference for cultivated species of the human gut microbiota.</title>
        <authorList>
            <person name="Zou Y."/>
            <person name="Xue W."/>
            <person name="Luo G."/>
        </authorList>
    </citation>
    <scope>NUCLEOTIDE SEQUENCE [LARGE SCALE GENOMIC DNA]</scope>
    <source>
        <strain evidence="3 6">AF39-14AC</strain>
        <strain evidence="2 5">OM07-13</strain>
        <strain evidence="1 4">TM10-3</strain>
    </source>
</reference>
<dbReference type="Proteomes" id="UP000286181">
    <property type="component" value="Unassembled WGS sequence"/>
</dbReference>
<name>A0A3E4EC20_9FIRM</name>
<evidence type="ECO:0000313" key="4">
    <source>
        <dbReference type="Proteomes" id="UP000260642"/>
    </source>
</evidence>
<comment type="caution">
    <text evidence="1">The sequence shown here is derived from an EMBL/GenBank/DDBJ whole genome shotgun (WGS) entry which is preliminary data.</text>
</comment>
<evidence type="ECO:0000313" key="1">
    <source>
        <dbReference type="EMBL" id="RGI68307.1"/>
    </source>
</evidence>
<organism evidence="1 4">
    <name type="scientific">Agathobacter rectalis</name>
    <dbReference type="NCBI Taxonomy" id="39491"/>
    <lineage>
        <taxon>Bacteria</taxon>
        <taxon>Bacillati</taxon>
        <taxon>Bacillota</taxon>
        <taxon>Clostridia</taxon>
        <taxon>Lachnospirales</taxon>
        <taxon>Lachnospiraceae</taxon>
        <taxon>Agathobacter</taxon>
    </lineage>
</organism>
<accession>A0A3E4EC20</accession>
<dbReference type="Proteomes" id="UP000260758">
    <property type="component" value="Unassembled WGS sequence"/>
</dbReference>
<proteinExistence type="predicted"/>
<evidence type="ECO:0000313" key="6">
    <source>
        <dbReference type="Proteomes" id="UP000286181"/>
    </source>
</evidence>
<dbReference type="EMBL" id="QSOB01000009">
    <property type="protein sequence ID" value="RGI68307.1"/>
    <property type="molecule type" value="Genomic_DNA"/>
</dbReference>